<feature type="compositionally biased region" description="Basic and acidic residues" evidence="1">
    <location>
        <begin position="243"/>
        <end position="256"/>
    </location>
</feature>
<feature type="compositionally biased region" description="Gly residues" evidence="1">
    <location>
        <begin position="290"/>
        <end position="307"/>
    </location>
</feature>
<evidence type="ECO:0000313" key="3">
    <source>
        <dbReference type="Proteomes" id="UP001165080"/>
    </source>
</evidence>
<evidence type="ECO:0000313" key="2">
    <source>
        <dbReference type="EMBL" id="GLC56864.1"/>
    </source>
</evidence>
<proteinExistence type="predicted"/>
<feature type="region of interest" description="Disordered" evidence="1">
    <location>
        <begin position="120"/>
        <end position="171"/>
    </location>
</feature>
<feature type="region of interest" description="Disordered" evidence="1">
    <location>
        <begin position="185"/>
        <end position="354"/>
    </location>
</feature>
<feature type="compositionally biased region" description="Low complexity" evidence="1">
    <location>
        <begin position="259"/>
        <end position="275"/>
    </location>
</feature>
<organism evidence="2 3">
    <name type="scientific">Pleodorina starrii</name>
    <dbReference type="NCBI Taxonomy" id="330485"/>
    <lineage>
        <taxon>Eukaryota</taxon>
        <taxon>Viridiplantae</taxon>
        <taxon>Chlorophyta</taxon>
        <taxon>core chlorophytes</taxon>
        <taxon>Chlorophyceae</taxon>
        <taxon>CS clade</taxon>
        <taxon>Chlamydomonadales</taxon>
        <taxon>Volvocaceae</taxon>
        <taxon>Pleodorina</taxon>
    </lineage>
</organism>
<keyword evidence="3" id="KW-1185">Reference proteome</keyword>
<dbReference type="AlphaFoldDB" id="A0A9W6F5D1"/>
<feature type="compositionally biased region" description="Low complexity" evidence="1">
    <location>
        <begin position="196"/>
        <end position="213"/>
    </location>
</feature>
<feature type="compositionally biased region" description="Gly residues" evidence="1">
    <location>
        <begin position="453"/>
        <end position="476"/>
    </location>
</feature>
<gene>
    <name evidence="2" type="primary">PLEST009604</name>
    <name evidence="2" type="ORF">PLESTB_001157500</name>
</gene>
<reference evidence="2 3" key="1">
    <citation type="journal article" date="2023" name="Commun. Biol.">
        <title>Reorganization of the ancestral sex-determining regions during the evolution of trioecy in Pleodorina starrii.</title>
        <authorList>
            <person name="Takahashi K."/>
            <person name="Suzuki S."/>
            <person name="Kawai-Toyooka H."/>
            <person name="Yamamoto K."/>
            <person name="Hamaji T."/>
            <person name="Ootsuki R."/>
            <person name="Yamaguchi H."/>
            <person name="Kawachi M."/>
            <person name="Higashiyama T."/>
            <person name="Nozaki H."/>
        </authorList>
    </citation>
    <scope>NUCLEOTIDE SEQUENCE [LARGE SCALE GENOMIC DNA]</scope>
    <source>
        <strain evidence="2 3">NIES-4479</strain>
    </source>
</reference>
<accession>A0A9W6F5D1</accession>
<dbReference type="Proteomes" id="UP001165080">
    <property type="component" value="Unassembled WGS sequence"/>
</dbReference>
<dbReference type="EMBL" id="BRXU01000017">
    <property type="protein sequence ID" value="GLC56864.1"/>
    <property type="molecule type" value="Genomic_DNA"/>
</dbReference>
<sequence>MEPPQRWDWTPSFGRPFLEKPSFEGLPPEAYDGVRVSLYAADRAAADWQRVELLFERNWFGPCACLGGAWGSGSVNPGEVNSSDVDAEESASLPGVHARPAAAPNAAGCFFGFFRSSRPEEPAAEQRPANHQPLLNGTVAQPPLYNNDAAVAPVPEPAFGTSTPQGASPQKAVPVPKRLLAAAAMENGGDGPLPPAVAIEPPAAVSSKAAEPAPAKPTPPGRLAPDDPATAAIGPQLGTWADRQYRLLDPVPERGELGPGSTSGNSSNNRSPNTTVMLGHNGRTASATGSGSGGCGSASGDYSGGGSSSTPITSQAPPASPTLLDLLHKQQQQQQAQPNHQRHGAQESGRQLQPFMNGDTHAQVREGLLQLQQQNQQQPAAAIDVAQRQVDPEALIQEAAWRWRFTRRWQAEQSRTDAACSAPKDQMEEALAYLNATNATTTVSMQIANTSNRGGGGRGGGAGLHGSGSRGGGGMSLDGSLMLTSGMVGTLGAAGSTLGGDWQLGACGSGSGSFTSGPRILGRQPSGELLAASREVASLNRRAAAVLQQQMDCELQAERRVQESLGQGPPWVGQLIPIVQIDEWGSFRFLMLKLRDQGARGGVPGSSERQRIVIRGHNYGSEGQLMEECNREILALAHKHGLPFEAPTCMGGGVMEWRRDRDRHLHLHSGFVMDRALPLAAGGMAGGGLVAPANGGRPASAMDLLNLAAALARQSFPTTYKITVLT</sequence>
<evidence type="ECO:0000256" key="1">
    <source>
        <dbReference type="SAM" id="MobiDB-lite"/>
    </source>
</evidence>
<comment type="caution">
    <text evidence="2">The sequence shown here is derived from an EMBL/GenBank/DDBJ whole genome shotgun (WGS) entry which is preliminary data.</text>
</comment>
<feature type="region of interest" description="Disordered" evidence="1">
    <location>
        <begin position="450"/>
        <end position="476"/>
    </location>
</feature>
<protein>
    <submittedName>
        <fullName evidence="2">Uncharacterized protein</fullName>
    </submittedName>
</protein>
<name>A0A9W6F5D1_9CHLO</name>
<dbReference type="OrthoDB" id="10249612at2759"/>